<dbReference type="AlphaFoldDB" id="A0A3B0YK37"/>
<dbReference type="GO" id="GO:0004252">
    <property type="term" value="F:serine-type endopeptidase activity"/>
    <property type="evidence" value="ECO:0007669"/>
    <property type="project" value="InterPro"/>
</dbReference>
<protein>
    <recommendedName>
        <fullName evidence="8">Peptidase S54 rhomboid domain-containing protein</fullName>
    </recommendedName>
</protein>
<dbReference type="InterPro" id="IPR035952">
    <property type="entry name" value="Rhomboid-like_sf"/>
</dbReference>
<feature type="transmembrane region" description="Helical" evidence="7">
    <location>
        <begin position="154"/>
        <end position="171"/>
    </location>
</feature>
<evidence type="ECO:0000256" key="6">
    <source>
        <dbReference type="ARBA" id="ARBA00023136"/>
    </source>
</evidence>
<dbReference type="Pfam" id="PF01694">
    <property type="entry name" value="Rhomboid"/>
    <property type="match status" value="1"/>
</dbReference>
<evidence type="ECO:0000313" key="9">
    <source>
        <dbReference type="EMBL" id="VAW75897.1"/>
    </source>
</evidence>
<dbReference type="GO" id="GO:0016020">
    <property type="term" value="C:membrane"/>
    <property type="evidence" value="ECO:0007669"/>
    <property type="project" value="UniProtKB-SubCell"/>
</dbReference>
<keyword evidence="5 7" id="KW-1133">Transmembrane helix</keyword>
<dbReference type="SUPFAM" id="SSF48452">
    <property type="entry name" value="TPR-like"/>
    <property type="match status" value="1"/>
</dbReference>
<reference evidence="9" key="1">
    <citation type="submission" date="2018-06" db="EMBL/GenBank/DDBJ databases">
        <authorList>
            <person name="Zhirakovskaya E."/>
        </authorList>
    </citation>
    <scope>NUCLEOTIDE SEQUENCE</scope>
</reference>
<feature type="transmembrane region" description="Helical" evidence="7">
    <location>
        <begin position="268"/>
        <end position="288"/>
    </location>
</feature>
<feature type="domain" description="Peptidase S54 rhomboid" evidence="8">
    <location>
        <begin position="145"/>
        <end position="287"/>
    </location>
</feature>
<feature type="transmembrane region" description="Helical" evidence="7">
    <location>
        <begin position="203"/>
        <end position="224"/>
    </location>
</feature>
<feature type="transmembrane region" description="Helical" evidence="7">
    <location>
        <begin position="12"/>
        <end position="33"/>
    </location>
</feature>
<dbReference type="PANTHER" id="PTHR43731:SF14">
    <property type="entry name" value="PRESENILIN-ASSOCIATED RHOMBOID-LIKE PROTEIN, MITOCHONDRIAL"/>
    <property type="match status" value="1"/>
</dbReference>
<dbReference type="PANTHER" id="PTHR43731">
    <property type="entry name" value="RHOMBOID PROTEASE"/>
    <property type="match status" value="1"/>
</dbReference>
<dbReference type="EMBL" id="UOFL01000094">
    <property type="protein sequence ID" value="VAW75897.1"/>
    <property type="molecule type" value="Genomic_DNA"/>
</dbReference>
<sequence length="495" mass="56475">MLIIPLNKKTAWKSFPLVTVCLIVFNILIYGTVQNNNPVSSYYFSAKLDQYEFPHYLQHLKIKKPALLKRLQSLPAQQQAMAVYKTLTSDQAFNRQLNSGVIIRVIDKNFAIWEKKHNQYKILNGQISNSDYGTTLAYNSIKTAALYLFLHADTKHLLGNMLLLLLLGFALEKVLGRLIFTFAYFASGIFATTLYILTNTSPLTPIIGATGAISGLMAILIIVFGLRKIQFYYWLIFYANYFRAPAMIIFPVWLANLSYQVISIPLTASPYLIHLSAISISILIALIFKTKRTERRNALIEQPIPIKEPNYRQSINAAMHAIASLNYRKAAALFRTLLHDYPNNLEILQHYHAVLIQLPVTDAYHTVTLRLLKQPVSTRHGAESCLHKYKQYLKRTGNSTRIKSTHTLKLAKTFARFGLVHEAEKIICTAIKHRPDEPVLPELLLVLANAFLKINQEEIQIHYLSLLVKSYPHTEEALIATTFLYEKPVQHLKVH</sequence>
<dbReference type="Gene3D" id="1.25.40.10">
    <property type="entry name" value="Tetratricopeptide repeat domain"/>
    <property type="match status" value="1"/>
</dbReference>
<comment type="similarity">
    <text evidence="2">Belongs to the peptidase S54 family.</text>
</comment>
<comment type="subcellular location">
    <subcellularLocation>
        <location evidence="1">Membrane</location>
        <topology evidence="1">Multi-pass membrane protein</topology>
    </subcellularLocation>
</comment>
<gene>
    <name evidence="9" type="ORF">MNBD_GAMMA12-656</name>
</gene>
<keyword evidence="6 7" id="KW-0472">Membrane</keyword>
<feature type="transmembrane region" description="Helical" evidence="7">
    <location>
        <begin position="231"/>
        <end position="256"/>
    </location>
</feature>
<accession>A0A3B0YK37</accession>
<dbReference type="Gene3D" id="1.20.1540.10">
    <property type="entry name" value="Rhomboid-like"/>
    <property type="match status" value="1"/>
</dbReference>
<feature type="transmembrane region" description="Helical" evidence="7">
    <location>
        <begin position="178"/>
        <end position="197"/>
    </location>
</feature>
<dbReference type="InterPro" id="IPR022764">
    <property type="entry name" value="Peptidase_S54_rhomboid_dom"/>
</dbReference>
<dbReference type="SUPFAM" id="SSF144091">
    <property type="entry name" value="Rhomboid-like"/>
    <property type="match status" value="1"/>
</dbReference>
<keyword evidence="4" id="KW-0378">Hydrolase</keyword>
<organism evidence="9">
    <name type="scientific">hydrothermal vent metagenome</name>
    <dbReference type="NCBI Taxonomy" id="652676"/>
    <lineage>
        <taxon>unclassified sequences</taxon>
        <taxon>metagenomes</taxon>
        <taxon>ecological metagenomes</taxon>
    </lineage>
</organism>
<evidence type="ECO:0000256" key="4">
    <source>
        <dbReference type="ARBA" id="ARBA00022801"/>
    </source>
</evidence>
<name>A0A3B0YK37_9ZZZZ</name>
<evidence type="ECO:0000259" key="8">
    <source>
        <dbReference type="Pfam" id="PF01694"/>
    </source>
</evidence>
<keyword evidence="3 7" id="KW-0812">Transmembrane</keyword>
<evidence type="ECO:0000256" key="1">
    <source>
        <dbReference type="ARBA" id="ARBA00004141"/>
    </source>
</evidence>
<dbReference type="InterPro" id="IPR050925">
    <property type="entry name" value="Rhomboid_protease_S54"/>
</dbReference>
<evidence type="ECO:0000256" key="7">
    <source>
        <dbReference type="SAM" id="Phobius"/>
    </source>
</evidence>
<proteinExistence type="inferred from homology"/>
<evidence type="ECO:0000256" key="3">
    <source>
        <dbReference type="ARBA" id="ARBA00022692"/>
    </source>
</evidence>
<dbReference type="InterPro" id="IPR011990">
    <property type="entry name" value="TPR-like_helical_dom_sf"/>
</dbReference>
<evidence type="ECO:0000256" key="5">
    <source>
        <dbReference type="ARBA" id="ARBA00022989"/>
    </source>
</evidence>
<evidence type="ECO:0000256" key="2">
    <source>
        <dbReference type="ARBA" id="ARBA00009045"/>
    </source>
</evidence>